<keyword evidence="1" id="KW-0732">Signal</keyword>
<evidence type="ECO:0000313" key="3">
    <source>
        <dbReference type="EMBL" id="OAQ26517.1"/>
    </source>
</evidence>
<dbReference type="InterPro" id="IPR009009">
    <property type="entry name" value="RlpA-like_DPBB"/>
</dbReference>
<evidence type="ECO:0000313" key="4">
    <source>
        <dbReference type="Proteomes" id="UP000078512"/>
    </source>
</evidence>
<sequence length="94" mass="9815">FSGRGTWFTGSTGSCEVPFDTNDLIVAMNAAQMGGKSQCGKSVKISFGGKTVTAKVVDTCPSQFCSSGALDLSQAAFKKLAPLDAGVINIKWEF</sequence>
<dbReference type="InterPro" id="IPR036908">
    <property type="entry name" value="RlpA-like_sf"/>
</dbReference>
<feature type="domain" description="RlpA-like protein double-psi beta-barrel" evidence="2">
    <location>
        <begin position="3"/>
        <end position="91"/>
    </location>
</feature>
<evidence type="ECO:0000259" key="2">
    <source>
        <dbReference type="Pfam" id="PF03330"/>
    </source>
</evidence>
<gene>
    <name evidence="3" type="ORF">K457DRAFT_51837</name>
</gene>
<dbReference type="Proteomes" id="UP000078512">
    <property type="component" value="Unassembled WGS sequence"/>
</dbReference>
<dbReference type="Pfam" id="PF03330">
    <property type="entry name" value="DPBB_1"/>
    <property type="match status" value="1"/>
</dbReference>
<dbReference type="OrthoDB" id="623670at2759"/>
<feature type="non-terminal residue" evidence="3">
    <location>
        <position position="94"/>
    </location>
</feature>
<accession>A0A197JMP3</accession>
<name>A0A197JMP3_9FUNG</name>
<organism evidence="3 4">
    <name type="scientific">Linnemannia elongata AG-77</name>
    <dbReference type="NCBI Taxonomy" id="1314771"/>
    <lineage>
        <taxon>Eukaryota</taxon>
        <taxon>Fungi</taxon>
        <taxon>Fungi incertae sedis</taxon>
        <taxon>Mucoromycota</taxon>
        <taxon>Mortierellomycotina</taxon>
        <taxon>Mortierellomycetes</taxon>
        <taxon>Mortierellales</taxon>
        <taxon>Mortierellaceae</taxon>
        <taxon>Linnemannia</taxon>
    </lineage>
</organism>
<protein>
    <recommendedName>
        <fullName evidence="2">RlpA-like protein double-psi beta-barrel domain-containing protein</fullName>
    </recommendedName>
</protein>
<dbReference type="SUPFAM" id="SSF50685">
    <property type="entry name" value="Barwin-like endoglucanases"/>
    <property type="match status" value="1"/>
</dbReference>
<keyword evidence="4" id="KW-1185">Reference proteome</keyword>
<dbReference type="Gene3D" id="2.40.40.10">
    <property type="entry name" value="RlpA-like domain"/>
    <property type="match status" value="1"/>
</dbReference>
<dbReference type="CDD" id="cd22191">
    <property type="entry name" value="DPBB_RlpA_EXP_N-like"/>
    <property type="match status" value="1"/>
</dbReference>
<proteinExistence type="predicted"/>
<dbReference type="InterPro" id="IPR051477">
    <property type="entry name" value="Expansin_CellWall"/>
</dbReference>
<dbReference type="PANTHER" id="PTHR31836:SF28">
    <property type="entry name" value="SRCR DOMAIN-CONTAINING PROTEIN-RELATED"/>
    <property type="match status" value="1"/>
</dbReference>
<dbReference type="EMBL" id="KV442066">
    <property type="protein sequence ID" value="OAQ26517.1"/>
    <property type="molecule type" value="Genomic_DNA"/>
</dbReference>
<evidence type="ECO:0000256" key="1">
    <source>
        <dbReference type="ARBA" id="ARBA00022729"/>
    </source>
</evidence>
<dbReference type="PANTHER" id="PTHR31836">
    <property type="match status" value="1"/>
</dbReference>
<feature type="non-terminal residue" evidence="3">
    <location>
        <position position="1"/>
    </location>
</feature>
<reference evidence="3 4" key="1">
    <citation type="submission" date="2016-05" db="EMBL/GenBank/DDBJ databases">
        <title>Genome sequencing reveals origins of a unique bacterial endosymbiosis in the earliest lineages of terrestrial Fungi.</title>
        <authorList>
            <consortium name="DOE Joint Genome Institute"/>
            <person name="Uehling J."/>
            <person name="Gryganskyi A."/>
            <person name="Hameed K."/>
            <person name="Tschaplinski T."/>
            <person name="Misztal P."/>
            <person name="Wu S."/>
            <person name="Desiro A."/>
            <person name="Vande Pol N."/>
            <person name="Du Z.-Y."/>
            <person name="Zienkiewicz A."/>
            <person name="Zienkiewicz K."/>
            <person name="Morin E."/>
            <person name="Tisserant E."/>
            <person name="Splivallo R."/>
            <person name="Hainaut M."/>
            <person name="Henrissat B."/>
            <person name="Ohm R."/>
            <person name="Kuo A."/>
            <person name="Yan J."/>
            <person name="Lipzen A."/>
            <person name="Nolan M."/>
            <person name="Labutti K."/>
            <person name="Barry K."/>
            <person name="Goldstein A."/>
            <person name="Labbe J."/>
            <person name="Schadt C."/>
            <person name="Tuskan G."/>
            <person name="Grigoriev I."/>
            <person name="Martin F."/>
            <person name="Vilgalys R."/>
            <person name="Bonito G."/>
        </authorList>
    </citation>
    <scope>NUCLEOTIDE SEQUENCE [LARGE SCALE GENOMIC DNA]</scope>
    <source>
        <strain evidence="3 4">AG-77</strain>
    </source>
</reference>
<dbReference type="AlphaFoldDB" id="A0A197JMP3"/>